<dbReference type="InterPro" id="IPR036291">
    <property type="entry name" value="NAD(P)-bd_dom_sf"/>
</dbReference>
<feature type="domain" description="Ketosynthase family 3 (KS3)" evidence="5">
    <location>
        <begin position="6"/>
        <end position="433"/>
    </location>
</feature>
<dbReference type="Gene3D" id="3.30.70.250">
    <property type="entry name" value="Malonyl-CoA ACP transacylase, ACP-binding"/>
    <property type="match status" value="1"/>
</dbReference>
<dbReference type="PROSITE" id="PS00012">
    <property type="entry name" value="PHOSPHOPANTETHEINE"/>
    <property type="match status" value="1"/>
</dbReference>
<dbReference type="SUPFAM" id="SSF53901">
    <property type="entry name" value="Thiolase-like"/>
    <property type="match status" value="1"/>
</dbReference>
<dbReference type="SMART" id="SM00823">
    <property type="entry name" value="PKS_PP"/>
    <property type="match status" value="1"/>
</dbReference>
<dbReference type="PROSITE" id="PS52004">
    <property type="entry name" value="KS3_2"/>
    <property type="match status" value="1"/>
</dbReference>
<dbReference type="Pfam" id="PF02801">
    <property type="entry name" value="Ketoacyl-synt_C"/>
    <property type="match status" value="1"/>
</dbReference>
<dbReference type="EMBL" id="JAMPKM010000013">
    <property type="protein sequence ID" value="MEP0819201.1"/>
    <property type="molecule type" value="Genomic_DNA"/>
</dbReference>
<evidence type="ECO:0000259" key="5">
    <source>
        <dbReference type="PROSITE" id="PS52004"/>
    </source>
</evidence>
<dbReference type="InterPro" id="IPR009081">
    <property type="entry name" value="PP-bd_ACP"/>
</dbReference>
<dbReference type="InterPro" id="IPR014031">
    <property type="entry name" value="Ketoacyl_synth_C"/>
</dbReference>
<feature type="domain" description="Carrier" evidence="4">
    <location>
        <begin position="1415"/>
        <end position="1491"/>
    </location>
</feature>
<dbReference type="InterPro" id="IPR057326">
    <property type="entry name" value="KR_dom"/>
</dbReference>
<dbReference type="RefSeq" id="WP_190442899.1">
    <property type="nucleotide sequence ID" value="NZ_JAMPKM010000013.1"/>
</dbReference>
<dbReference type="InterPro" id="IPR016035">
    <property type="entry name" value="Acyl_Trfase/lysoPLipase"/>
</dbReference>
<dbReference type="InterPro" id="IPR016039">
    <property type="entry name" value="Thiolase-like"/>
</dbReference>
<dbReference type="Proteomes" id="UP001464891">
    <property type="component" value="Unassembled WGS sequence"/>
</dbReference>
<dbReference type="CDD" id="cd00833">
    <property type="entry name" value="PKS"/>
    <property type="match status" value="1"/>
</dbReference>
<dbReference type="Gene3D" id="3.40.366.10">
    <property type="entry name" value="Malonyl-Coenzyme A Acyl Carrier Protein, domain 2"/>
    <property type="match status" value="1"/>
</dbReference>
<dbReference type="InterPro" id="IPR006162">
    <property type="entry name" value="Ppantetheine_attach_site"/>
</dbReference>
<dbReference type="InterPro" id="IPR020806">
    <property type="entry name" value="PKS_PP-bd"/>
</dbReference>
<dbReference type="SUPFAM" id="SSF51735">
    <property type="entry name" value="NAD(P)-binding Rossmann-fold domains"/>
    <property type="match status" value="2"/>
</dbReference>
<evidence type="ECO:0000256" key="2">
    <source>
        <dbReference type="ARBA" id="ARBA00022553"/>
    </source>
</evidence>
<dbReference type="Pfam" id="PF00550">
    <property type="entry name" value="PP-binding"/>
    <property type="match status" value="1"/>
</dbReference>
<evidence type="ECO:0000313" key="6">
    <source>
        <dbReference type="EMBL" id="MEP0819201.1"/>
    </source>
</evidence>
<dbReference type="InterPro" id="IPR050091">
    <property type="entry name" value="PKS_NRPS_Biosynth_Enz"/>
</dbReference>
<evidence type="ECO:0000256" key="1">
    <source>
        <dbReference type="ARBA" id="ARBA00022450"/>
    </source>
</evidence>
<keyword evidence="3" id="KW-0808">Transferase</keyword>
<dbReference type="Gene3D" id="3.40.47.10">
    <property type="match status" value="1"/>
</dbReference>
<dbReference type="SUPFAM" id="SSF52151">
    <property type="entry name" value="FabD/lysophospholipase-like"/>
    <property type="match status" value="1"/>
</dbReference>
<organism evidence="6 7">
    <name type="scientific">Trichocoleus desertorum GB2-A4</name>
    <dbReference type="NCBI Taxonomy" id="2933944"/>
    <lineage>
        <taxon>Bacteria</taxon>
        <taxon>Bacillati</taxon>
        <taxon>Cyanobacteriota</taxon>
        <taxon>Cyanophyceae</taxon>
        <taxon>Leptolyngbyales</taxon>
        <taxon>Trichocoleusaceae</taxon>
        <taxon>Trichocoleus</taxon>
    </lineage>
</organism>
<dbReference type="PANTHER" id="PTHR43775">
    <property type="entry name" value="FATTY ACID SYNTHASE"/>
    <property type="match status" value="1"/>
</dbReference>
<evidence type="ECO:0000256" key="3">
    <source>
        <dbReference type="ARBA" id="ARBA00022679"/>
    </source>
</evidence>
<keyword evidence="1" id="KW-0596">Phosphopantetheine</keyword>
<dbReference type="CDD" id="cd08953">
    <property type="entry name" value="KR_2_SDR_x"/>
    <property type="match status" value="1"/>
</dbReference>
<dbReference type="InterPro" id="IPR013968">
    <property type="entry name" value="PKS_KR"/>
</dbReference>
<proteinExistence type="predicted"/>
<dbReference type="InterPro" id="IPR036736">
    <property type="entry name" value="ACP-like_sf"/>
</dbReference>
<dbReference type="SMART" id="SM00825">
    <property type="entry name" value="PKS_KS"/>
    <property type="match status" value="1"/>
</dbReference>
<dbReference type="PANTHER" id="PTHR43775:SF51">
    <property type="entry name" value="INACTIVE PHENOLPHTHIOCEROL SYNTHESIS POLYKETIDE SYNTHASE TYPE I PKS1-RELATED"/>
    <property type="match status" value="1"/>
</dbReference>
<dbReference type="Pfam" id="PF00109">
    <property type="entry name" value="ketoacyl-synt"/>
    <property type="match status" value="1"/>
</dbReference>
<dbReference type="InterPro" id="IPR049490">
    <property type="entry name" value="C883_1060-like_KR_N"/>
</dbReference>
<keyword evidence="2" id="KW-0597">Phosphoprotein</keyword>
<dbReference type="InterPro" id="IPR001227">
    <property type="entry name" value="Ac_transferase_dom_sf"/>
</dbReference>
<sequence length="1523" mass="166192">MTTNSLDGIAIIGMTGRFPGAKNIQEFWHNLQNGVEAIAWFSDEELLAAGVDPDLLQHPNYVKAGAILEGIDQFDATFFGYSPREAETLDPQQRLFLECAWEGLEHAGYDPQRFDGRIGVYAGVGWDSYLVFNLAGHPHLLDQTHGYQTVIGNEKDHLTTRVSYKLNLKGPSLDIQTACSTSLVATNLACQSLLSYQCDMALAGGVTISVPHRTGYLHQTGGILSPDGHCRAFDAQAAGTVAGNGVGVVVLKRLEDAIADRAMIYAVIKGAAINNDGAVKVGYTAPSVEGQAEAIAEALAVAEIEPETVSYIETHGTGTALGDPIEISALTQAFRSQTQKKQFCAIGSVKTNIGHLDAAAGVTSLIKTTLALHHQQIPPSLHFEQPNPQIDFANSPFYVNTKLTDWKTNHIPRRAGVSSFGIGGTNAHAVLEEAPKLPSSGTFRPWQLLLLSAKTASALDAATTRLSDHLAQHPEQDLADAAYTLQVGRQRFNHRRMVVCQDNAEAIQILRSQDPKQIVTHIEAPQSRSITFLFPGQGTQYVGMGRDLYQTEPIFQEWVDRGSELLKSTLGVDLQDLLYRSETDVTEQLQQTAIAQPAIFLVEYALAQLWMSWGVRPQTLTGHSVGEYIAACLAGVFSFEDALSLVAKRGQLMQSLPTGSMLAVSLSETQIKPWLNEEISLAAINAPNLCVVSGTMTAIEELRDRLTAQNVECRLLHTSHAFHSAMMEPILVSFRAAVSQVKLQPPTLRLLSNLTGTWMTPAEATSPDYWVQHLRQPVRFSAGVSQLLQEPNCILLEVGPGRTLSTLIRQHQSQASGQIVLSSLRHPKDAPKDIESDIAFLLNVLGRLWLAGVEIDWLSFYAHEQRRRLPLPTYPFERQRYWIDPPSKQTNSTPAAPTLGKKPHMSDWLYVPSWQQSPLVAPAIAPPQHYLILADSSGVGSELASQLEQAGHTVAIVMMGDRFTQKDEHTYTINPQTPEDYQTLFQTISQQPTAIAHCWNLEGEARSPEDQQSLGFYSLLYLSQALTQQNFSDPVRLILTTQNLYDITGQEVLDPAAATSLGFCRVLPREQPNLTCSHIDLDSCSPQHWGARGAQLTAEIGSNAPESSFQQIAYRGRHRWVQSLEPVSLESSSIPQIQLQPGGVYLITGGLGGIGLSLAHYLAESVQAKLVLVSRSGQAESQTLQALESLGAEVLVVQADVTNREQMKDAIAQTLQRFGRLNGVIHAAGIAGGGIAQLKTSEAAASVLAPKVQGTLVLEEVLQGISLDFLCLCSSLSSIIGEFGQTDYCAANAFLDAFAHYWTAKYGSPAIAINWDTWQQVGMAVNTTLPEALQQQRAASLQQGLTTEEGVEVFQRILHSGLPQVIVSTQDLQAVVEQHQQAVLQQTQSASIDQFVSASEGRSRHHLLPHSAYAAPHSAVEQQIADIWQDLLGVEPIGIHDSFFELGGHSLLAVQAVSRLRDLFQVELPLRVLLSEASTIAELTQWIESQQPQGEDLEAIAQLLADIENLTPEQLQTQLETSR</sequence>
<dbReference type="Pfam" id="PF00698">
    <property type="entry name" value="Acyl_transf_1"/>
    <property type="match status" value="1"/>
</dbReference>
<dbReference type="SUPFAM" id="SSF55048">
    <property type="entry name" value="Probable ACP-binding domain of malonyl-CoA ACP transacylase"/>
    <property type="match status" value="1"/>
</dbReference>
<dbReference type="InterPro" id="IPR020841">
    <property type="entry name" value="PKS_Beta-ketoAc_synthase_dom"/>
</dbReference>
<comment type="caution">
    <text evidence="6">The sequence shown here is derived from an EMBL/GenBank/DDBJ whole genome shotgun (WGS) entry which is preliminary data.</text>
</comment>
<dbReference type="PROSITE" id="PS50075">
    <property type="entry name" value="CARRIER"/>
    <property type="match status" value="1"/>
</dbReference>
<keyword evidence="7" id="KW-1185">Reference proteome</keyword>
<dbReference type="InterPro" id="IPR014030">
    <property type="entry name" value="Ketoacyl_synth_N"/>
</dbReference>
<name>A0ABV0JDT0_9CYAN</name>
<dbReference type="Pfam" id="PF22621">
    <property type="entry name" value="CurL-like_PKS_C"/>
    <property type="match status" value="1"/>
</dbReference>
<dbReference type="InterPro" id="IPR016036">
    <property type="entry name" value="Malonyl_transacylase_ACP-bd"/>
</dbReference>
<dbReference type="Gene3D" id="1.10.1200.10">
    <property type="entry name" value="ACP-like"/>
    <property type="match status" value="1"/>
</dbReference>
<evidence type="ECO:0000313" key="7">
    <source>
        <dbReference type="Proteomes" id="UP001464891"/>
    </source>
</evidence>
<dbReference type="Gene3D" id="3.40.50.720">
    <property type="entry name" value="NAD(P)-binding Rossmann-like Domain"/>
    <property type="match status" value="1"/>
</dbReference>
<protein>
    <submittedName>
        <fullName evidence="6">SDR family NAD(P)-dependent oxidoreductase</fullName>
    </submittedName>
</protein>
<dbReference type="Pfam" id="PF08659">
    <property type="entry name" value="KR"/>
    <property type="match status" value="1"/>
</dbReference>
<dbReference type="Gene3D" id="3.30.70.3290">
    <property type="match status" value="1"/>
</dbReference>
<dbReference type="SMART" id="SM00822">
    <property type="entry name" value="PKS_KR"/>
    <property type="match status" value="1"/>
</dbReference>
<gene>
    <name evidence="6" type="ORF">NC998_19045</name>
</gene>
<accession>A0ABV0JDT0</accession>
<dbReference type="InterPro" id="IPR014043">
    <property type="entry name" value="Acyl_transferase_dom"/>
</dbReference>
<dbReference type="SMART" id="SM00827">
    <property type="entry name" value="PKS_AT"/>
    <property type="match status" value="1"/>
</dbReference>
<dbReference type="SUPFAM" id="SSF47336">
    <property type="entry name" value="ACP-like"/>
    <property type="match status" value="1"/>
</dbReference>
<evidence type="ECO:0000259" key="4">
    <source>
        <dbReference type="PROSITE" id="PS50075"/>
    </source>
</evidence>
<dbReference type="Pfam" id="PF21394">
    <property type="entry name" value="Beta-ketacyl_N"/>
    <property type="match status" value="1"/>
</dbReference>
<reference evidence="6 7" key="1">
    <citation type="submission" date="2022-04" db="EMBL/GenBank/DDBJ databases">
        <title>Positive selection, recombination, and allopatry shape intraspecific diversity of widespread and dominant cyanobacteria.</title>
        <authorList>
            <person name="Wei J."/>
            <person name="Shu W."/>
            <person name="Hu C."/>
        </authorList>
    </citation>
    <scope>NUCLEOTIDE SEQUENCE [LARGE SCALE GENOMIC DNA]</scope>
    <source>
        <strain evidence="6 7">GB2-A4</strain>
    </source>
</reference>